<dbReference type="AlphaFoldDB" id="A0A250WSQ6"/>
<feature type="compositionally biased region" description="Polar residues" evidence="1">
    <location>
        <begin position="215"/>
        <end position="234"/>
    </location>
</feature>
<organism evidence="2 3">
    <name type="scientific">Chlamydomonas eustigma</name>
    <dbReference type="NCBI Taxonomy" id="1157962"/>
    <lineage>
        <taxon>Eukaryota</taxon>
        <taxon>Viridiplantae</taxon>
        <taxon>Chlorophyta</taxon>
        <taxon>core chlorophytes</taxon>
        <taxon>Chlorophyceae</taxon>
        <taxon>CS clade</taxon>
        <taxon>Chlamydomonadales</taxon>
        <taxon>Chlamydomonadaceae</taxon>
        <taxon>Chlamydomonas</taxon>
    </lineage>
</organism>
<feature type="compositionally biased region" description="Low complexity" evidence="1">
    <location>
        <begin position="55"/>
        <end position="71"/>
    </location>
</feature>
<evidence type="ECO:0000313" key="3">
    <source>
        <dbReference type="Proteomes" id="UP000232323"/>
    </source>
</evidence>
<accession>A0A250WSQ6</accession>
<dbReference type="Proteomes" id="UP000232323">
    <property type="component" value="Unassembled WGS sequence"/>
</dbReference>
<feature type="compositionally biased region" description="Polar residues" evidence="1">
    <location>
        <begin position="248"/>
        <end position="260"/>
    </location>
</feature>
<dbReference type="EMBL" id="BEGY01000005">
    <property type="protein sequence ID" value="GAX73831.1"/>
    <property type="molecule type" value="Genomic_DNA"/>
</dbReference>
<evidence type="ECO:0000256" key="1">
    <source>
        <dbReference type="SAM" id="MobiDB-lite"/>
    </source>
</evidence>
<feature type="compositionally biased region" description="Polar residues" evidence="1">
    <location>
        <begin position="34"/>
        <end position="46"/>
    </location>
</feature>
<feature type="region of interest" description="Disordered" evidence="1">
    <location>
        <begin position="1"/>
        <end position="113"/>
    </location>
</feature>
<evidence type="ECO:0000313" key="2">
    <source>
        <dbReference type="EMBL" id="GAX73831.1"/>
    </source>
</evidence>
<gene>
    <name evidence="2" type="ORF">CEUSTIGMA_g1282.t1</name>
</gene>
<keyword evidence="3" id="KW-1185">Reference proteome</keyword>
<feature type="compositionally biased region" description="Low complexity" evidence="1">
    <location>
        <begin position="100"/>
        <end position="111"/>
    </location>
</feature>
<name>A0A250WSQ6_9CHLO</name>
<protein>
    <submittedName>
        <fullName evidence="2">Uncharacterized protein</fullName>
    </submittedName>
</protein>
<sequence length="500" mass="51908">MAMLRAGKGSASGVGPDPTDKDEYIIDFDEEPPEQSSDLQALQRQISELRRRITSKASDSASASKMQSQQSNIATTKRAVASMEARPASQGPPQTTDAEATVPPSTSSSATFKASLVRARGVGGGKRPTAVQNQSPGHDQPVVDATKAAKHAAALFLDSLQDTSVAEGSAPTARLALAQSSSSHGPHTNSMVTRVLKSPVKLSASRSDAVRAVQNPVSPSSKLKTVNRLSQGQPVQRRKSTASPLPRKTTSATTVRTSLQDPKATPVISNDTMHTLDAVTPTGSHHMTEKDLPVISTHTANAQAALCVPHVDPLLSNALMLPPISFEAYAGAASSLPPVITAPAYQQCTMDVEPAVPSNASETSGPAAAAATHASDIDVSDMDLPTTANIHAPDINGPSATAVAAAAAHAPDINGPASAAASAAVATGAAGPLISSLLVNGSVRSHEPASSAELEAMALKEWVLVKWKVLREQQAEVQKEWEEACRRHKRARGMPEDEGV</sequence>
<reference evidence="2 3" key="1">
    <citation type="submission" date="2017-08" db="EMBL/GenBank/DDBJ databases">
        <title>Acidophilic green algal genome provides insights into adaptation to an acidic environment.</title>
        <authorList>
            <person name="Hirooka S."/>
            <person name="Hirose Y."/>
            <person name="Kanesaki Y."/>
            <person name="Higuchi S."/>
            <person name="Fujiwara T."/>
            <person name="Onuma R."/>
            <person name="Era A."/>
            <person name="Ohbayashi R."/>
            <person name="Uzuka A."/>
            <person name="Nozaki H."/>
            <person name="Yoshikawa H."/>
            <person name="Miyagishima S.Y."/>
        </authorList>
    </citation>
    <scope>NUCLEOTIDE SEQUENCE [LARGE SCALE GENOMIC DNA]</scope>
    <source>
        <strain evidence="2 3">NIES-2499</strain>
    </source>
</reference>
<feature type="region of interest" description="Disordered" evidence="1">
    <location>
        <begin position="207"/>
        <end position="268"/>
    </location>
</feature>
<comment type="caution">
    <text evidence="2">The sequence shown here is derived from an EMBL/GenBank/DDBJ whole genome shotgun (WGS) entry which is preliminary data.</text>
</comment>
<feature type="region of interest" description="Disordered" evidence="1">
    <location>
        <begin position="120"/>
        <end position="139"/>
    </location>
</feature>
<proteinExistence type="predicted"/>